<dbReference type="SUPFAM" id="SSF50978">
    <property type="entry name" value="WD40 repeat-like"/>
    <property type="match status" value="1"/>
</dbReference>
<dbReference type="Pfam" id="PF00400">
    <property type="entry name" value="WD40"/>
    <property type="match status" value="4"/>
</dbReference>
<feature type="compositionally biased region" description="Basic and acidic residues" evidence="4">
    <location>
        <begin position="722"/>
        <end position="735"/>
    </location>
</feature>
<proteinExistence type="predicted"/>
<dbReference type="RefSeq" id="XP_028476393.1">
    <property type="nucleotide sequence ID" value="XM_028623460.1"/>
</dbReference>
<dbReference type="PROSITE" id="PS00678">
    <property type="entry name" value="WD_REPEATS_1"/>
    <property type="match status" value="1"/>
</dbReference>
<feature type="repeat" description="WD" evidence="3">
    <location>
        <begin position="339"/>
        <end position="380"/>
    </location>
</feature>
<dbReference type="STRING" id="105984.A0A427XT11"/>
<feature type="region of interest" description="Disordered" evidence="4">
    <location>
        <begin position="38"/>
        <end position="97"/>
    </location>
</feature>
<dbReference type="SMART" id="SM00320">
    <property type="entry name" value="WD40"/>
    <property type="match status" value="7"/>
</dbReference>
<feature type="compositionally biased region" description="Polar residues" evidence="4">
    <location>
        <begin position="1229"/>
        <end position="1238"/>
    </location>
</feature>
<evidence type="ECO:0000256" key="2">
    <source>
        <dbReference type="ARBA" id="ARBA00022737"/>
    </source>
</evidence>
<dbReference type="PROSITE" id="PS50082">
    <property type="entry name" value="WD_REPEATS_2"/>
    <property type="match status" value="4"/>
</dbReference>
<feature type="region of interest" description="Disordered" evidence="4">
    <location>
        <begin position="162"/>
        <end position="219"/>
    </location>
</feature>
<dbReference type="InterPro" id="IPR001680">
    <property type="entry name" value="WD40_rpt"/>
</dbReference>
<feature type="compositionally biased region" description="Low complexity" evidence="4">
    <location>
        <begin position="1036"/>
        <end position="1050"/>
    </location>
</feature>
<gene>
    <name evidence="5" type="ORF">EHS24_008135</name>
</gene>
<dbReference type="PANTHER" id="PTHR19862">
    <property type="entry name" value="WD REPEAT-CONTAINING PROTEIN 48"/>
    <property type="match status" value="1"/>
</dbReference>
<accession>A0A427XT11</accession>
<feature type="region of interest" description="Disordered" evidence="4">
    <location>
        <begin position="595"/>
        <end position="616"/>
    </location>
</feature>
<feature type="compositionally biased region" description="Low complexity" evidence="4">
    <location>
        <begin position="901"/>
        <end position="920"/>
    </location>
</feature>
<sequence>MVIAEPNKRRVSYVIPPPDTTNPPSILDLPALGVAQADTRPYPHLNPKLARSANANGNGVATPPRFASRNPFNNPSPTPATDPFDLPESPVAGARQHPRHRLGISTLALDTTTVLHGENAPTGILYTGGRDGLVASWELHVPHTKRRGRRYRTIAGAGTGGRVRWERVGDGGADWDGEGEDDDDPPSLGESSSEEDGPEAIDTNGSGRRKAIPFEDRWEVDTEVKTPPAPTSFRQSVQTHTDWVNAMVLCNMNQTVITASSDRTIRAWSPHAEGDLSVPALIGHHTDYVRSLAFARHPGVLFSGALDRDISVWDINQPRPNEPVLKVRLSDIDDLGGIGDGDWGSIYALGVDPAGHTLAAGTPERVVRLWDPRAGDNSVTKLVGHTECVRSILLSDDGRYMLTGSSDTTVKLWSVGEHRCLHTFNHHTSSVWALHSNHPNLERFYSGSRDGYLCAIDVEQVGDMSEGECVVLGREGEGVRPGDFESKTGDEAIRSITAMDDEYVWTATASSDVRRWRDVGRRVTRLDTDFDGASYGAITGTADEFAPLHPTASVSLAAAFEPTGIIDAPSPLRNKPLSVHEDLRRVDSADSRTITFAATSPPGSPASALPASVRDRLNPNRAARTLSGTSVTNSVMSESSVQGGDEFLHNGIPYDSLVCLGLPDSPYAFGFSGAAHSTASLGSTSHHRARSIGSPEESPQATTTDRTGDRGAGGEVAPRVAARREFEDRDVAADARPLRDQPDAVIAGSPGLIRSLVLNDRMHVLTLDTTGEIAIWHLIRGECLGRFDKRDVAEALELERGTQDVAAEIKMHPHEVLELVQRRVEGKNSVLPWCQVDTKVGQITVHLEGDRVFAAEILAEEMGIDEATLPEDSKALNVGKTVLGNLFRGLIKAEELEVTSAVSSSPSSVPGSLPSVSRSPANAMPMSPRHRQRALSSASLGGGIAPSINIAGLATRAERAAVLPEGGAGGVFGQSAPATSGWLSLPAAMASRTPGSFTASSPANGPLSPQAGGVTSDYFSMRKIPEASPTREADKPATTSAPAPSPSAAAPGGGLLGKKKFMGFGKKKAAESTMTTVVESKREAPPPDEGPKMSERDRSQLLFLDTVRNRAFRPPSSAECPSIPAPPSTTLIISEQAHADGAYIVTYRSQVSSTERDMEPLEMNSPFWLLNYLFASITPEERRPPKIPLILLPVGTTVGSGVGLKVQASRTARVRGVMEHLQNVLARENGSTPNASANTRDRAVSDASALSGVSGIDDVPKRAPEDSIELLCGQHVAEADMKVATLKQCYWRGGVDMVLHYRVKP</sequence>
<evidence type="ECO:0000256" key="4">
    <source>
        <dbReference type="SAM" id="MobiDB-lite"/>
    </source>
</evidence>
<dbReference type="GeneID" id="39592678"/>
<dbReference type="Pfam" id="PF11816">
    <property type="entry name" value="DUF3337"/>
    <property type="match status" value="1"/>
</dbReference>
<evidence type="ECO:0000256" key="3">
    <source>
        <dbReference type="PROSITE-ProRule" id="PRU00221"/>
    </source>
</evidence>
<feature type="compositionally biased region" description="Acidic residues" evidence="4">
    <location>
        <begin position="173"/>
        <end position="185"/>
    </location>
</feature>
<dbReference type="Proteomes" id="UP000279236">
    <property type="component" value="Unassembled WGS sequence"/>
</dbReference>
<organism evidence="5 6">
    <name type="scientific">Apiotrichum porosum</name>
    <dbReference type="NCBI Taxonomy" id="105984"/>
    <lineage>
        <taxon>Eukaryota</taxon>
        <taxon>Fungi</taxon>
        <taxon>Dikarya</taxon>
        <taxon>Basidiomycota</taxon>
        <taxon>Agaricomycotina</taxon>
        <taxon>Tremellomycetes</taxon>
        <taxon>Trichosporonales</taxon>
        <taxon>Trichosporonaceae</taxon>
        <taxon>Apiotrichum</taxon>
    </lineage>
</organism>
<dbReference type="Gene3D" id="2.130.10.10">
    <property type="entry name" value="YVTN repeat-like/Quinoprotein amine dehydrogenase"/>
    <property type="match status" value="2"/>
</dbReference>
<keyword evidence="1 3" id="KW-0853">WD repeat</keyword>
<feature type="region of interest" description="Disordered" evidence="4">
    <location>
        <begin position="678"/>
        <end position="735"/>
    </location>
</feature>
<keyword evidence="6" id="KW-1185">Reference proteome</keyword>
<dbReference type="InterPro" id="IPR019775">
    <property type="entry name" value="WD40_repeat_CS"/>
</dbReference>
<dbReference type="EMBL" id="RSCE01000006">
    <property type="protein sequence ID" value="RSH81938.1"/>
    <property type="molecule type" value="Genomic_DNA"/>
</dbReference>
<reference evidence="5 6" key="1">
    <citation type="submission" date="2018-11" db="EMBL/GenBank/DDBJ databases">
        <title>Genome sequence of Apiotrichum porosum DSM 27194.</title>
        <authorList>
            <person name="Aliyu H."/>
            <person name="Gorte O."/>
            <person name="Ochsenreither K."/>
        </authorList>
    </citation>
    <scope>NUCLEOTIDE SEQUENCE [LARGE SCALE GENOMIC DNA]</scope>
    <source>
        <strain evidence="5 6">DSM 27194</strain>
    </source>
</reference>
<evidence type="ECO:0000313" key="5">
    <source>
        <dbReference type="EMBL" id="RSH81938.1"/>
    </source>
</evidence>
<evidence type="ECO:0000313" key="6">
    <source>
        <dbReference type="Proteomes" id="UP000279236"/>
    </source>
</evidence>
<evidence type="ECO:0000256" key="1">
    <source>
        <dbReference type="ARBA" id="ARBA00022574"/>
    </source>
</evidence>
<dbReference type="PANTHER" id="PTHR19862:SF14">
    <property type="entry name" value="WD REPEAT-CONTAINING PROTEIN 48"/>
    <property type="match status" value="1"/>
</dbReference>
<protein>
    <submittedName>
        <fullName evidence="5">Uncharacterized protein</fullName>
    </submittedName>
</protein>
<dbReference type="GO" id="GO:0043130">
    <property type="term" value="F:ubiquitin binding"/>
    <property type="evidence" value="ECO:0007669"/>
    <property type="project" value="TreeGrafter"/>
</dbReference>
<name>A0A427XT11_9TREE</name>
<feature type="region of interest" description="Disordered" evidence="4">
    <location>
        <begin position="992"/>
        <end position="1056"/>
    </location>
</feature>
<feature type="region of interest" description="Disordered" evidence="4">
    <location>
        <begin position="901"/>
        <end position="927"/>
    </location>
</feature>
<feature type="repeat" description="WD" evidence="3">
    <location>
        <begin position="382"/>
        <end position="423"/>
    </location>
</feature>
<keyword evidence="2" id="KW-0677">Repeat</keyword>
<feature type="compositionally biased region" description="Basic and acidic residues" evidence="4">
    <location>
        <begin position="1079"/>
        <end position="1096"/>
    </location>
</feature>
<feature type="repeat" description="WD" evidence="3">
    <location>
        <begin position="282"/>
        <end position="323"/>
    </location>
</feature>
<dbReference type="PROSITE" id="PS50294">
    <property type="entry name" value="WD_REPEATS_REGION"/>
    <property type="match status" value="3"/>
</dbReference>
<feature type="region of interest" description="Disordered" evidence="4">
    <location>
        <begin position="1070"/>
        <end position="1096"/>
    </location>
</feature>
<comment type="caution">
    <text evidence="5">The sequence shown here is derived from an EMBL/GenBank/DDBJ whole genome shotgun (WGS) entry which is preliminary data.</text>
</comment>
<dbReference type="InterPro" id="IPR015943">
    <property type="entry name" value="WD40/YVTN_repeat-like_dom_sf"/>
</dbReference>
<dbReference type="InterPro" id="IPR021772">
    <property type="entry name" value="WDR48/Bun107"/>
</dbReference>
<dbReference type="GO" id="GO:0000724">
    <property type="term" value="P:double-strand break repair via homologous recombination"/>
    <property type="evidence" value="ECO:0007669"/>
    <property type="project" value="TreeGrafter"/>
</dbReference>
<dbReference type="InterPro" id="IPR036322">
    <property type="entry name" value="WD40_repeat_dom_sf"/>
</dbReference>
<feature type="compositionally biased region" description="Low complexity" evidence="4">
    <location>
        <begin position="597"/>
        <end position="612"/>
    </location>
</feature>
<feature type="region of interest" description="Disordered" evidence="4">
    <location>
        <begin position="1229"/>
        <end position="1249"/>
    </location>
</feature>
<feature type="compositionally biased region" description="Basic and acidic residues" evidence="4">
    <location>
        <begin position="1023"/>
        <end position="1035"/>
    </location>
</feature>
<feature type="compositionally biased region" description="Polar residues" evidence="4">
    <location>
        <begin position="993"/>
        <end position="1003"/>
    </location>
</feature>
<dbReference type="OrthoDB" id="2421129at2759"/>
<feature type="repeat" description="WD" evidence="3">
    <location>
        <begin position="237"/>
        <end position="269"/>
    </location>
</feature>
<dbReference type="InterPro" id="IPR051246">
    <property type="entry name" value="WDR48"/>
</dbReference>